<proteinExistence type="predicted"/>
<name>A0A806KMQ1_9BACT</name>
<protein>
    <submittedName>
        <fullName evidence="1">Uncharacterized protein</fullName>
    </submittedName>
</protein>
<dbReference type="AlphaFoldDB" id="A0A806KMQ1"/>
<sequence>MEMPDKSPIVAVRPPCRTLPLFRKSYVVWSDMNVASYTLRKAVCDIIRSRL</sequence>
<organism evidence="1">
    <name type="scientific">uncultured bacterium contig00013</name>
    <dbReference type="NCBI Taxonomy" id="1181504"/>
    <lineage>
        <taxon>Bacteria</taxon>
        <taxon>environmental samples</taxon>
    </lineage>
</organism>
<reference evidence="1" key="1">
    <citation type="submission" date="2012-03" db="EMBL/GenBank/DDBJ databases">
        <title>Functional metagenomics reveals considerable lignocellulase gene clusters in the gut microbiome of a wood-feeding higher termite.</title>
        <authorList>
            <person name="Liu N."/>
        </authorList>
    </citation>
    <scope>NUCLEOTIDE SEQUENCE</scope>
</reference>
<dbReference type="EMBL" id="JQ844229">
    <property type="protein sequence ID" value="AGS53311.1"/>
    <property type="molecule type" value="Genomic_DNA"/>
</dbReference>
<accession>A0A806KMQ1</accession>
<evidence type="ECO:0000313" key="1">
    <source>
        <dbReference type="EMBL" id="AGS53311.1"/>
    </source>
</evidence>